<protein>
    <recommendedName>
        <fullName evidence="3">Lipoprotein</fullName>
    </recommendedName>
</protein>
<comment type="caution">
    <text evidence="1">The sequence shown here is derived from an EMBL/GenBank/DDBJ whole genome shotgun (WGS) entry which is preliminary data.</text>
</comment>
<gene>
    <name evidence="1" type="ORF">J42TS3_22920</name>
</gene>
<accession>A0ABQ4MBA1</accession>
<keyword evidence="2" id="KW-1185">Reference proteome</keyword>
<name>A0ABQ4MBA1_9BACL</name>
<organism evidence="1 2">
    <name type="scientific">Paenibacillus vini</name>
    <dbReference type="NCBI Taxonomy" id="1476024"/>
    <lineage>
        <taxon>Bacteria</taxon>
        <taxon>Bacillati</taxon>
        <taxon>Bacillota</taxon>
        <taxon>Bacilli</taxon>
        <taxon>Bacillales</taxon>
        <taxon>Paenibacillaceae</taxon>
        <taxon>Paenibacillus</taxon>
    </lineage>
</organism>
<sequence>MISGCRSQESPSSEGSSADWAYYFVVWNGDIYEVLNEEVNNSEIEEAIGEVKQYSDYEGIYSDGFSNKYQVGTKLYKIKGLETSENIAIETKEGHYIKAKGKGKYNSK</sequence>
<reference evidence="1 2" key="1">
    <citation type="submission" date="2021-03" db="EMBL/GenBank/DDBJ databases">
        <title>Antimicrobial resistance genes in bacteria isolated from Japanese honey, and their potential for conferring macrolide and lincosamide resistance in the American foulbrood pathogen Paenibacillus larvae.</title>
        <authorList>
            <person name="Okamoto M."/>
            <person name="Kumagai M."/>
            <person name="Kanamori H."/>
            <person name="Takamatsu D."/>
        </authorList>
    </citation>
    <scope>NUCLEOTIDE SEQUENCE [LARGE SCALE GENOMIC DNA]</scope>
    <source>
        <strain evidence="1 2">J42TS3</strain>
    </source>
</reference>
<evidence type="ECO:0008006" key="3">
    <source>
        <dbReference type="Google" id="ProtNLM"/>
    </source>
</evidence>
<proteinExistence type="predicted"/>
<evidence type="ECO:0000313" key="2">
    <source>
        <dbReference type="Proteomes" id="UP000679992"/>
    </source>
</evidence>
<evidence type="ECO:0000313" key="1">
    <source>
        <dbReference type="EMBL" id="GIP53257.1"/>
    </source>
</evidence>
<dbReference type="Proteomes" id="UP000679992">
    <property type="component" value="Unassembled WGS sequence"/>
</dbReference>
<dbReference type="EMBL" id="BOSL01000006">
    <property type="protein sequence ID" value="GIP53257.1"/>
    <property type="molecule type" value="Genomic_DNA"/>
</dbReference>